<comment type="caution">
    <text evidence="2">The sequence shown here is derived from an EMBL/GenBank/DDBJ whole genome shotgun (WGS) entry which is preliminary data.</text>
</comment>
<accession>A0ABW9AWQ7</accession>
<sequence>MQQVLSSLAVGKKIYRKDLIGTPGQIYGQFPQIHFEIVCDEANLRKMIGRAPGSLGNSPARTDAVYGDVWFFVPRGTKLFANEPHPYREDDSFPAIATLHPQAPLVPAGTSRDLVIRMHYEKDCTLTTYRQNMDGSWAVCGATPAESEAEYNLYRRATSLHGRFTDSSLAAIPICRTKAKSGIFHRRRLSAISEPADGSANPSSAKSTLPPMLPRSQNILSASTRHSASTASAADCVRHISSRIRR</sequence>
<protein>
    <submittedName>
        <fullName evidence="2">Uncharacterized protein</fullName>
    </submittedName>
</protein>
<dbReference type="EMBL" id="JAQQEZ010000020">
    <property type="protein sequence ID" value="MFM0004430.1"/>
    <property type="molecule type" value="Genomic_DNA"/>
</dbReference>
<organism evidence="2 3">
    <name type="scientific">Paraburkholderia dipogonis</name>
    <dbReference type="NCBI Taxonomy" id="1211383"/>
    <lineage>
        <taxon>Bacteria</taxon>
        <taxon>Pseudomonadati</taxon>
        <taxon>Pseudomonadota</taxon>
        <taxon>Betaproteobacteria</taxon>
        <taxon>Burkholderiales</taxon>
        <taxon>Burkholderiaceae</taxon>
        <taxon>Paraburkholderia</taxon>
    </lineage>
</organism>
<gene>
    <name evidence="2" type="ORF">PQR57_25820</name>
</gene>
<evidence type="ECO:0000256" key="1">
    <source>
        <dbReference type="SAM" id="MobiDB-lite"/>
    </source>
</evidence>
<evidence type="ECO:0000313" key="3">
    <source>
        <dbReference type="Proteomes" id="UP001629230"/>
    </source>
</evidence>
<dbReference type="Proteomes" id="UP001629230">
    <property type="component" value="Unassembled WGS sequence"/>
</dbReference>
<evidence type="ECO:0000313" key="2">
    <source>
        <dbReference type="EMBL" id="MFM0004430.1"/>
    </source>
</evidence>
<feature type="region of interest" description="Disordered" evidence="1">
    <location>
        <begin position="194"/>
        <end position="215"/>
    </location>
</feature>
<name>A0ABW9AWQ7_9BURK</name>
<dbReference type="RefSeq" id="WP_408179274.1">
    <property type="nucleotide sequence ID" value="NZ_JAQQEZ010000020.1"/>
</dbReference>
<keyword evidence="3" id="KW-1185">Reference proteome</keyword>
<reference evidence="2 3" key="1">
    <citation type="journal article" date="2024" name="Chem. Sci.">
        <title>Discovery of megapolipeptins by genome mining of a Burkholderiales bacteria collection.</title>
        <authorList>
            <person name="Paulo B.S."/>
            <person name="Recchia M.J.J."/>
            <person name="Lee S."/>
            <person name="Fergusson C.H."/>
            <person name="Romanowski S.B."/>
            <person name="Hernandez A."/>
            <person name="Krull N."/>
            <person name="Liu D.Y."/>
            <person name="Cavanagh H."/>
            <person name="Bos A."/>
            <person name="Gray C.A."/>
            <person name="Murphy B.T."/>
            <person name="Linington R.G."/>
            <person name="Eustaquio A.S."/>
        </authorList>
    </citation>
    <scope>NUCLEOTIDE SEQUENCE [LARGE SCALE GENOMIC DNA]</scope>
    <source>
        <strain evidence="2 3">RL17-350-BIC-A</strain>
    </source>
</reference>
<proteinExistence type="predicted"/>